<accession>A0ABS5S5K0</accession>
<dbReference type="PANTHER" id="PTHR43861">
    <property type="entry name" value="TRANS-ACONITATE 2-METHYLTRANSFERASE-RELATED"/>
    <property type="match status" value="1"/>
</dbReference>
<dbReference type="Pfam" id="PF13847">
    <property type="entry name" value="Methyltransf_31"/>
    <property type="match status" value="1"/>
</dbReference>
<reference evidence="2 3" key="1">
    <citation type="submission" date="2021-05" db="EMBL/GenBank/DDBJ databases">
        <title>Aequorivita echinoideorum JCM 30378 genome.</title>
        <authorList>
            <person name="Zhang H."/>
            <person name="Li C."/>
        </authorList>
    </citation>
    <scope>NUCLEOTIDE SEQUENCE [LARGE SCALE GENOMIC DNA]</scope>
    <source>
        <strain evidence="2 3">JCM30378</strain>
    </source>
</reference>
<feature type="domain" description="Methyltransferase" evidence="1">
    <location>
        <begin position="51"/>
        <end position="153"/>
    </location>
</feature>
<proteinExistence type="predicted"/>
<dbReference type="Proteomes" id="UP001297092">
    <property type="component" value="Unassembled WGS sequence"/>
</dbReference>
<keyword evidence="3" id="KW-1185">Reference proteome</keyword>
<name>A0ABS5S5K0_9FLAO</name>
<dbReference type="RefSeq" id="WP_214113361.1">
    <property type="nucleotide sequence ID" value="NZ_JAHCTB010000004.1"/>
</dbReference>
<evidence type="ECO:0000259" key="1">
    <source>
        <dbReference type="Pfam" id="PF13847"/>
    </source>
</evidence>
<keyword evidence="2" id="KW-0489">Methyltransferase</keyword>
<sequence>MNILDKFHNWRRKRRWNKQYKTGRWDSLKSEIESKRYYQIIDFMKKYAVENPRILDLGCGDGVLNKRMDKFNFENFVGVDYSDVSIKKAKAENFPKSEFLVSDIVKYQPEQIFDVVVFNEVFYYIHENEKRNVLNRICKNLSDKAIIIVSIYREGLGVWEYFKENPKLKEIDFKRVTTEIEKTYWKIAVYKQS</sequence>
<dbReference type="InterPro" id="IPR025714">
    <property type="entry name" value="Methyltranfer_dom"/>
</dbReference>
<comment type="caution">
    <text evidence="2">The sequence shown here is derived from an EMBL/GenBank/DDBJ whole genome shotgun (WGS) entry which is preliminary data.</text>
</comment>
<evidence type="ECO:0000313" key="3">
    <source>
        <dbReference type="Proteomes" id="UP001297092"/>
    </source>
</evidence>
<organism evidence="2 3">
    <name type="scientific">Aequorivita echinoideorum</name>
    <dbReference type="NCBI Taxonomy" id="1549647"/>
    <lineage>
        <taxon>Bacteria</taxon>
        <taxon>Pseudomonadati</taxon>
        <taxon>Bacteroidota</taxon>
        <taxon>Flavobacteriia</taxon>
        <taxon>Flavobacteriales</taxon>
        <taxon>Flavobacteriaceae</taxon>
        <taxon>Aequorivita</taxon>
    </lineage>
</organism>
<keyword evidence="2" id="KW-0808">Transferase</keyword>
<evidence type="ECO:0000313" key="2">
    <source>
        <dbReference type="EMBL" id="MBT0608495.1"/>
    </source>
</evidence>
<dbReference type="EMBL" id="JAHCTB010000004">
    <property type="protein sequence ID" value="MBT0608495.1"/>
    <property type="molecule type" value="Genomic_DNA"/>
</dbReference>
<protein>
    <submittedName>
        <fullName evidence="2">Class I SAM-dependent methyltransferase</fullName>
    </submittedName>
</protein>
<dbReference type="GO" id="GO:0008168">
    <property type="term" value="F:methyltransferase activity"/>
    <property type="evidence" value="ECO:0007669"/>
    <property type="project" value="UniProtKB-KW"/>
</dbReference>
<gene>
    <name evidence="2" type="ORF">KIV10_09900</name>
</gene>
<dbReference type="CDD" id="cd02440">
    <property type="entry name" value="AdoMet_MTases"/>
    <property type="match status" value="1"/>
</dbReference>
<dbReference type="InterPro" id="IPR029063">
    <property type="entry name" value="SAM-dependent_MTases_sf"/>
</dbReference>
<dbReference type="Gene3D" id="3.40.50.150">
    <property type="entry name" value="Vaccinia Virus protein VP39"/>
    <property type="match status" value="1"/>
</dbReference>
<dbReference type="SUPFAM" id="SSF53335">
    <property type="entry name" value="S-adenosyl-L-methionine-dependent methyltransferases"/>
    <property type="match status" value="1"/>
</dbReference>
<dbReference type="GO" id="GO:0032259">
    <property type="term" value="P:methylation"/>
    <property type="evidence" value="ECO:0007669"/>
    <property type="project" value="UniProtKB-KW"/>
</dbReference>